<keyword evidence="1" id="KW-0472">Membrane</keyword>
<dbReference type="NCBIfam" id="TIGR00426">
    <property type="entry name" value="competence protein ComEA helix-hairpin-helix repeat region"/>
    <property type="match status" value="1"/>
</dbReference>
<dbReference type="Proteomes" id="UP000255423">
    <property type="component" value="Unassembled WGS sequence"/>
</dbReference>
<feature type="domain" description="Helix-hairpin-helix DNA-binding motif class 1" evidence="2">
    <location>
        <begin position="114"/>
        <end position="133"/>
    </location>
</feature>
<dbReference type="PANTHER" id="PTHR21180">
    <property type="entry name" value="ENDONUCLEASE/EXONUCLEASE/PHOSPHATASE FAMILY DOMAIN-CONTAINING PROTEIN 1"/>
    <property type="match status" value="1"/>
</dbReference>
<keyword evidence="1" id="KW-1133">Transmembrane helix</keyword>
<dbReference type="Pfam" id="PF12836">
    <property type="entry name" value="HHH_3"/>
    <property type="match status" value="1"/>
</dbReference>
<evidence type="ECO:0000259" key="2">
    <source>
        <dbReference type="SMART" id="SM00278"/>
    </source>
</evidence>
<gene>
    <name evidence="3" type="ORF">SAMN05661053_0890</name>
</gene>
<accession>A0A380RVR3</accession>
<evidence type="ECO:0000313" key="3">
    <source>
        <dbReference type="EMBL" id="SUQ19650.1"/>
    </source>
</evidence>
<keyword evidence="1" id="KW-0812">Transmembrane</keyword>
<dbReference type="GO" id="GO:0003677">
    <property type="term" value="F:DNA binding"/>
    <property type="evidence" value="ECO:0007669"/>
    <property type="project" value="InterPro"/>
</dbReference>
<protein>
    <submittedName>
        <fullName evidence="3">Competence protein ComEA</fullName>
    </submittedName>
</protein>
<sequence length="167" mass="17941">MNLSKKAMNASEKRILKLAIILFIIGLTVRYLPWGLPSIETFEVGDAIIVANAPPAITDGVPPADTSAVLASDTDKVIPLADPGPKSTEHFPEHHRKAKKKVSFPLNINTASADDLCAIKGVGPKLAEKIVERRTAAGPFKGPSDLKKVHGIGKKKLETMLQSIIFD</sequence>
<evidence type="ECO:0000313" key="4">
    <source>
        <dbReference type="Proteomes" id="UP000255423"/>
    </source>
</evidence>
<feature type="transmembrane region" description="Helical" evidence="1">
    <location>
        <begin position="15"/>
        <end position="34"/>
    </location>
</feature>
<dbReference type="Gene3D" id="1.10.150.280">
    <property type="entry name" value="AF1531-like domain"/>
    <property type="match status" value="1"/>
</dbReference>
<feature type="domain" description="Helix-hairpin-helix DNA-binding motif class 1" evidence="2">
    <location>
        <begin position="144"/>
        <end position="163"/>
    </location>
</feature>
<dbReference type="EMBL" id="UHJL01000001">
    <property type="protein sequence ID" value="SUQ19650.1"/>
    <property type="molecule type" value="Genomic_DNA"/>
</dbReference>
<dbReference type="SUPFAM" id="SSF47781">
    <property type="entry name" value="RuvA domain 2-like"/>
    <property type="match status" value="1"/>
</dbReference>
<name>A0A380RVR3_FIBSU</name>
<dbReference type="InterPro" id="IPR051675">
    <property type="entry name" value="Endo/Exo/Phosphatase_dom_1"/>
</dbReference>
<evidence type="ECO:0000256" key="1">
    <source>
        <dbReference type="SAM" id="Phobius"/>
    </source>
</evidence>
<dbReference type="SMART" id="SM00278">
    <property type="entry name" value="HhH1"/>
    <property type="match status" value="2"/>
</dbReference>
<dbReference type="AlphaFoldDB" id="A0A380RVR3"/>
<dbReference type="InterPro" id="IPR010994">
    <property type="entry name" value="RuvA_2-like"/>
</dbReference>
<dbReference type="InterPro" id="IPR004509">
    <property type="entry name" value="Competence_ComEA_HhH"/>
</dbReference>
<proteinExistence type="predicted"/>
<dbReference type="InterPro" id="IPR003583">
    <property type="entry name" value="Hlx-hairpin-Hlx_DNA-bd_motif"/>
</dbReference>
<dbReference type="GO" id="GO:0006281">
    <property type="term" value="P:DNA repair"/>
    <property type="evidence" value="ECO:0007669"/>
    <property type="project" value="InterPro"/>
</dbReference>
<reference evidence="3 4" key="1">
    <citation type="submission" date="2017-08" db="EMBL/GenBank/DDBJ databases">
        <authorList>
            <person name="de Groot N.N."/>
        </authorList>
    </citation>
    <scope>NUCLEOTIDE SEQUENCE [LARGE SCALE GENOMIC DNA]</scope>
    <source>
        <strain evidence="3 4">HM2</strain>
    </source>
</reference>
<organism evidence="3 4">
    <name type="scientific">Fibrobacter succinogenes</name>
    <name type="common">Bacteroides succinogenes</name>
    <dbReference type="NCBI Taxonomy" id="833"/>
    <lineage>
        <taxon>Bacteria</taxon>
        <taxon>Pseudomonadati</taxon>
        <taxon>Fibrobacterota</taxon>
        <taxon>Fibrobacteria</taxon>
        <taxon>Fibrobacterales</taxon>
        <taxon>Fibrobacteraceae</taxon>
        <taxon>Fibrobacter</taxon>
    </lineage>
</organism>
<dbReference type="PANTHER" id="PTHR21180:SF32">
    <property type="entry name" value="ENDONUCLEASE_EXONUCLEASE_PHOSPHATASE FAMILY DOMAIN-CONTAINING PROTEIN 1"/>
    <property type="match status" value="1"/>
</dbReference>